<dbReference type="STRING" id="1328760.A0A165GJT9"/>
<dbReference type="CDD" id="cd02021">
    <property type="entry name" value="GntK"/>
    <property type="match status" value="1"/>
</dbReference>
<dbReference type="GO" id="GO:0005975">
    <property type="term" value="P:carbohydrate metabolic process"/>
    <property type="evidence" value="ECO:0007669"/>
    <property type="project" value="InterPro"/>
</dbReference>
<dbReference type="UniPathway" id="UPA00792"/>
<dbReference type="GO" id="GO:0009051">
    <property type="term" value="P:pentose-phosphate shunt, oxidative branch"/>
    <property type="evidence" value="ECO:0007669"/>
    <property type="project" value="EnsemblFungi"/>
</dbReference>
<evidence type="ECO:0000256" key="3">
    <source>
        <dbReference type="ARBA" id="ARBA00012054"/>
    </source>
</evidence>
<evidence type="ECO:0000256" key="1">
    <source>
        <dbReference type="ARBA" id="ARBA00004875"/>
    </source>
</evidence>
<dbReference type="NCBIfam" id="TIGR01313">
    <property type="entry name" value="therm_gnt_kin"/>
    <property type="match status" value="1"/>
</dbReference>
<evidence type="ECO:0000256" key="2">
    <source>
        <dbReference type="ARBA" id="ARBA00008420"/>
    </source>
</evidence>
<evidence type="ECO:0000313" key="11">
    <source>
        <dbReference type="Proteomes" id="UP000076632"/>
    </source>
</evidence>
<evidence type="ECO:0000256" key="9">
    <source>
        <dbReference type="RuleBase" id="RU363066"/>
    </source>
</evidence>
<proteinExistence type="inferred from homology"/>
<dbReference type="InterPro" id="IPR006001">
    <property type="entry name" value="Therm_gnt_kin"/>
</dbReference>
<keyword evidence="11" id="KW-1185">Reference proteome</keyword>
<dbReference type="GeneID" id="28894787"/>
<name>A0A165GJT9_XYLHT</name>
<dbReference type="GO" id="GO:0005524">
    <property type="term" value="F:ATP binding"/>
    <property type="evidence" value="ECO:0007669"/>
    <property type="project" value="UniProtKB-KW"/>
</dbReference>
<keyword evidence="7 9" id="KW-0067">ATP-binding</keyword>
<dbReference type="OMA" id="HFIYLRA"/>
<evidence type="ECO:0000256" key="7">
    <source>
        <dbReference type="ARBA" id="ARBA00022840"/>
    </source>
</evidence>
<evidence type="ECO:0000256" key="5">
    <source>
        <dbReference type="ARBA" id="ARBA00022741"/>
    </source>
</evidence>
<dbReference type="Gene3D" id="3.40.50.300">
    <property type="entry name" value="P-loop containing nucleotide triphosphate hydrolases"/>
    <property type="match status" value="1"/>
</dbReference>
<keyword evidence="6 9" id="KW-0418">Kinase</keyword>
<evidence type="ECO:0000256" key="8">
    <source>
        <dbReference type="ARBA" id="ARBA00048090"/>
    </source>
</evidence>
<sequence length="177" mass="19572">RHIFIVTGPAGCGKSTVAQTLASNLSLPYIEGDDYHTPASVEKMAHSIPLTDADRWDWLILLRDTAMSRLTAGAPGVVVTCSALKRKYRDVIRAAAYADHAVLVHFLYLRASEEVLLQRVTARAGHYMKSAMVHSQFHDLEEPGNQEQNLDVLVVDVEHNDIKEVSRLAVDAVTKVL</sequence>
<evidence type="ECO:0000256" key="6">
    <source>
        <dbReference type="ARBA" id="ARBA00022777"/>
    </source>
</evidence>
<gene>
    <name evidence="10" type="ORF">L228DRAFT_203972</name>
</gene>
<evidence type="ECO:0000256" key="4">
    <source>
        <dbReference type="ARBA" id="ARBA00022679"/>
    </source>
</evidence>
<dbReference type="FunCoup" id="A0A165GJT9">
    <property type="interactions" value="1043"/>
</dbReference>
<protein>
    <recommendedName>
        <fullName evidence="3 9">Gluconokinase</fullName>
        <ecNumber evidence="3 9">2.7.1.12</ecNumber>
    </recommendedName>
</protein>
<comment type="similarity">
    <text evidence="2 9">Belongs to the gluconokinase GntK/GntV family.</text>
</comment>
<evidence type="ECO:0000313" key="10">
    <source>
        <dbReference type="EMBL" id="KZF22279.1"/>
    </source>
</evidence>
<comment type="pathway">
    <text evidence="1 9">Carbohydrate acid metabolism; D-gluconate degradation.</text>
</comment>
<feature type="non-terminal residue" evidence="10">
    <location>
        <position position="177"/>
    </location>
</feature>
<dbReference type="SUPFAM" id="SSF52540">
    <property type="entry name" value="P-loop containing nucleoside triphosphate hydrolases"/>
    <property type="match status" value="1"/>
</dbReference>
<dbReference type="InParanoid" id="A0A165GJT9"/>
<keyword evidence="5 9" id="KW-0547">Nucleotide-binding</keyword>
<dbReference type="RefSeq" id="XP_018187834.1">
    <property type="nucleotide sequence ID" value="XM_018329650.1"/>
</dbReference>
<dbReference type="GO" id="GO:0046316">
    <property type="term" value="F:gluconokinase activity"/>
    <property type="evidence" value="ECO:0007669"/>
    <property type="project" value="UniProtKB-EC"/>
</dbReference>
<dbReference type="Pfam" id="PF13671">
    <property type="entry name" value="AAA_33"/>
    <property type="match status" value="1"/>
</dbReference>
<dbReference type="AlphaFoldDB" id="A0A165GJT9"/>
<dbReference type="PANTHER" id="PTHR43442:SF3">
    <property type="entry name" value="GLUCONOKINASE-RELATED"/>
    <property type="match status" value="1"/>
</dbReference>
<keyword evidence="4 9" id="KW-0808">Transferase</keyword>
<dbReference type="PANTHER" id="PTHR43442">
    <property type="entry name" value="GLUCONOKINASE-RELATED"/>
    <property type="match status" value="1"/>
</dbReference>
<dbReference type="InterPro" id="IPR027417">
    <property type="entry name" value="P-loop_NTPase"/>
</dbReference>
<organism evidence="10 11">
    <name type="scientific">Xylona heveae (strain CBS 132557 / TC161)</name>
    <dbReference type="NCBI Taxonomy" id="1328760"/>
    <lineage>
        <taxon>Eukaryota</taxon>
        <taxon>Fungi</taxon>
        <taxon>Dikarya</taxon>
        <taxon>Ascomycota</taxon>
        <taxon>Pezizomycotina</taxon>
        <taxon>Xylonomycetes</taxon>
        <taxon>Xylonales</taxon>
        <taxon>Xylonaceae</taxon>
        <taxon>Xylona</taxon>
    </lineage>
</organism>
<dbReference type="EMBL" id="KV407459">
    <property type="protein sequence ID" value="KZF22279.1"/>
    <property type="molecule type" value="Genomic_DNA"/>
</dbReference>
<dbReference type="OrthoDB" id="275177at2759"/>
<dbReference type="Proteomes" id="UP000076632">
    <property type="component" value="Unassembled WGS sequence"/>
</dbReference>
<dbReference type="EC" id="2.7.1.12" evidence="3 9"/>
<accession>A0A165GJT9</accession>
<comment type="catalytic activity">
    <reaction evidence="8 9">
        <text>D-gluconate + ATP = 6-phospho-D-gluconate + ADP + H(+)</text>
        <dbReference type="Rhea" id="RHEA:19433"/>
        <dbReference type="ChEBI" id="CHEBI:15378"/>
        <dbReference type="ChEBI" id="CHEBI:18391"/>
        <dbReference type="ChEBI" id="CHEBI:30616"/>
        <dbReference type="ChEBI" id="CHEBI:58759"/>
        <dbReference type="ChEBI" id="CHEBI:456216"/>
        <dbReference type="EC" id="2.7.1.12"/>
    </reaction>
</comment>
<reference evidence="10 11" key="1">
    <citation type="journal article" date="2016" name="Fungal Biol.">
        <title>The genome of Xylona heveae provides a window into fungal endophytism.</title>
        <authorList>
            <person name="Gazis R."/>
            <person name="Kuo A."/>
            <person name="Riley R."/>
            <person name="LaButti K."/>
            <person name="Lipzen A."/>
            <person name="Lin J."/>
            <person name="Amirebrahimi M."/>
            <person name="Hesse C.N."/>
            <person name="Spatafora J.W."/>
            <person name="Henrissat B."/>
            <person name="Hainaut M."/>
            <person name="Grigoriev I.V."/>
            <person name="Hibbett D.S."/>
        </authorList>
    </citation>
    <scope>NUCLEOTIDE SEQUENCE [LARGE SCALE GENOMIC DNA]</scope>
    <source>
        <strain evidence="10 11">TC161</strain>
    </source>
</reference>
<dbReference type="GO" id="GO:0005737">
    <property type="term" value="C:cytoplasm"/>
    <property type="evidence" value="ECO:0007669"/>
    <property type="project" value="TreeGrafter"/>
</dbReference>
<feature type="non-terminal residue" evidence="10">
    <location>
        <position position="1"/>
    </location>
</feature>